<reference evidence="1" key="1">
    <citation type="submission" date="2022-06" db="EMBL/GenBank/DDBJ databases">
        <title>Sequencing the genomes of 1000 actinobacteria strains.</title>
        <authorList>
            <person name="Klenk H.-P."/>
        </authorList>
    </citation>
    <scope>NUCLEOTIDE SEQUENCE</scope>
    <source>
        <strain evidence="1">DSM 46694</strain>
    </source>
</reference>
<dbReference type="EMBL" id="JAMZEB010000002">
    <property type="protein sequence ID" value="MCP2359728.1"/>
    <property type="molecule type" value="Genomic_DNA"/>
</dbReference>
<organism evidence="1 2">
    <name type="scientific">Nonomuraea thailandensis</name>
    <dbReference type="NCBI Taxonomy" id="1188745"/>
    <lineage>
        <taxon>Bacteria</taxon>
        <taxon>Bacillati</taxon>
        <taxon>Actinomycetota</taxon>
        <taxon>Actinomycetes</taxon>
        <taxon>Streptosporangiales</taxon>
        <taxon>Streptosporangiaceae</taxon>
        <taxon>Nonomuraea</taxon>
    </lineage>
</organism>
<keyword evidence="2" id="KW-1185">Reference proteome</keyword>
<evidence type="ECO:0000313" key="1">
    <source>
        <dbReference type="EMBL" id="MCP2359728.1"/>
    </source>
</evidence>
<dbReference type="AlphaFoldDB" id="A0A9X2GSN9"/>
<gene>
    <name evidence="1" type="ORF">HD597_006748</name>
</gene>
<name>A0A9X2GSN9_9ACTN</name>
<evidence type="ECO:0008006" key="3">
    <source>
        <dbReference type="Google" id="ProtNLM"/>
    </source>
</evidence>
<dbReference type="Proteomes" id="UP001139648">
    <property type="component" value="Unassembled WGS sequence"/>
</dbReference>
<proteinExistence type="predicted"/>
<dbReference type="RefSeq" id="WP_253747148.1">
    <property type="nucleotide sequence ID" value="NZ_BAABKA010000035.1"/>
</dbReference>
<comment type="caution">
    <text evidence="1">The sequence shown here is derived from an EMBL/GenBank/DDBJ whole genome shotgun (WGS) entry which is preliminary data.</text>
</comment>
<protein>
    <recommendedName>
        <fullName evidence="3">HK97 gp10 family phage protein</fullName>
    </recommendedName>
</protein>
<sequence length="120" mass="13566">MPLMARARFNAKVNAEEITAEIRRAAGRGLRHATEHVLSVSNQRVPHDEGTLERSGAAVVDENELRSVVSYDGSYAVPQHENLDYKHKPGRTAKFLELAVREEREVVRLLIAKQIRQVLK</sequence>
<evidence type="ECO:0000313" key="2">
    <source>
        <dbReference type="Proteomes" id="UP001139648"/>
    </source>
</evidence>
<accession>A0A9X2GSN9</accession>